<accession>A0A4Y1Z9Z6</accession>
<sequence>MFLDIFSEMKKLPVLRSKEDSSFFSLKNQMLIMLNPAST</sequence>
<dbReference type="AlphaFoldDB" id="A0A4Y1Z9Z6"/>
<reference evidence="1 2" key="1">
    <citation type="submission" date="2017-11" db="EMBL/GenBank/DDBJ databases">
        <title>Draft Genome Sequence of Sporolactobacillus inulinus NBRC 111894 Isolated from Koso, a Japanese Sugar-Vegetable Fermented Beverage.</title>
        <authorList>
            <person name="Chiou T.Y."/>
            <person name="Oshima K."/>
            <person name="Suda W."/>
            <person name="Hattori M."/>
            <person name="Takahashi T."/>
        </authorList>
    </citation>
    <scope>NUCLEOTIDE SEQUENCE [LARGE SCALE GENOMIC DNA]</scope>
    <source>
        <strain evidence="1 2">NBRC111894</strain>
    </source>
</reference>
<organism evidence="1 2">
    <name type="scientific">Sporolactobacillus inulinus</name>
    <dbReference type="NCBI Taxonomy" id="2078"/>
    <lineage>
        <taxon>Bacteria</taxon>
        <taxon>Bacillati</taxon>
        <taxon>Bacillota</taxon>
        <taxon>Bacilli</taxon>
        <taxon>Bacillales</taxon>
        <taxon>Sporolactobacillaceae</taxon>
        <taxon>Sporolactobacillus</taxon>
    </lineage>
</organism>
<proteinExistence type="predicted"/>
<protein>
    <submittedName>
        <fullName evidence="1">Uncharacterized protein</fullName>
    </submittedName>
</protein>
<dbReference type="EMBL" id="BEXB01000009">
    <property type="protein sequence ID" value="GAY75846.1"/>
    <property type="molecule type" value="Genomic_DNA"/>
</dbReference>
<evidence type="ECO:0000313" key="1">
    <source>
        <dbReference type="EMBL" id="GAY75846.1"/>
    </source>
</evidence>
<dbReference type="Proteomes" id="UP000319716">
    <property type="component" value="Unassembled WGS sequence"/>
</dbReference>
<gene>
    <name evidence="1" type="ORF">NBRC111894_1400</name>
</gene>
<name>A0A4Y1Z9Z6_9BACL</name>
<evidence type="ECO:0000313" key="2">
    <source>
        <dbReference type="Proteomes" id="UP000319716"/>
    </source>
</evidence>
<comment type="caution">
    <text evidence="1">The sequence shown here is derived from an EMBL/GenBank/DDBJ whole genome shotgun (WGS) entry which is preliminary data.</text>
</comment>